<evidence type="ECO:0000313" key="13">
    <source>
        <dbReference type="EMBL" id="KFD58332.1"/>
    </source>
</evidence>
<dbReference type="InterPro" id="IPR031437">
    <property type="entry name" value="Ig_TMEM132_4th"/>
</dbReference>
<feature type="transmembrane region" description="Helical" evidence="9">
    <location>
        <begin position="1180"/>
        <end position="1211"/>
    </location>
</feature>
<dbReference type="CDD" id="cd03684">
    <property type="entry name" value="ClC_3_like"/>
    <property type="match status" value="1"/>
</dbReference>
<reference evidence="13 14" key="1">
    <citation type="journal article" date="2014" name="Nat. Genet.">
        <title>Genome and transcriptome of the porcine whipworm Trichuris suis.</title>
        <authorList>
            <person name="Jex A.R."/>
            <person name="Nejsum P."/>
            <person name="Schwarz E.M."/>
            <person name="Hu L."/>
            <person name="Young N.D."/>
            <person name="Hall R.S."/>
            <person name="Korhonen P.K."/>
            <person name="Liao S."/>
            <person name="Thamsborg S."/>
            <person name="Xia J."/>
            <person name="Xu P."/>
            <person name="Wang S."/>
            <person name="Scheerlinck J.P."/>
            <person name="Hofmann A."/>
            <person name="Sternberg P.W."/>
            <person name="Wang J."/>
            <person name="Gasser R.B."/>
        </authorList>
    </citation>
    <scope>NUCLEOTIDE SEQUENCE [LARGE SCALE GENOMIC DNA]</scope>
    <source>
        <strain evidence="13">DCEP-RM93M</strain>
    </source>
</reference>
<feature type="signal peptide" evidence="11">
    <location>
        <begin position="1"/>
        <end position="23"/>
    </location>
</feature>
<feature type="transmembrane region" description="Helical" evidence="9">
    <location>
        <begin position="1275"/>
        <end position="1300"/>
    </location>
</feature>
<dbReference type="PRINTS" id="PR00762">
    <property type="entry name" value="CLCHANNEL"/>
</dbReference>
<dbReference type="GO" id="GO:0008021">
    <property type="term" value="C:synaptic vesicle"/>
    <property type="evidence" value="ECO:0007669"/>
    <property type="project" value="TreeGrafter"/>
</dbReference>
<dbReference type="GO" id="GO:0005247">
    <property type="term" value="F:voltage-gated chloride channel activity"/>
    <property type="evidence" value="ECO:0007669"/>
    <property type="project" value="TreeGrafter"/>
</dbReference>
<keyword evidence="6 9" id="KW-0472">Membrane</keyword>
<organism evidence="13 14">
    <name type="scientific">Trichuris suis</name>
    <name type="common">pig whipworm</name>
    <dbReference type="NCBI Taxonomy" id="68888"/>
    <lineage>
        <taxon>Eukaryota</taxon>
        <taxon>Metazoa</taxon>
        <taxon>Ecdysozoa</taxon>
        <taxon>Nematoda</taxon>
        <taxon>Enoplea</taxon>
        <taxon>Dorylaimia</taxon>
        <taxon>Trichinellida</taxon>
        <taxon>Trichuridae</taxon>
        <taxon>Trichuris</taxon>
    </lineage>
</organism>
<feature type="transmembrane region" description="Helical" evidence="9">
    <location>
        <begin position="1377"/>
        <end position="1401"/>
    </location>
</feature>
<comment type="similarity">
    <text evidence="9">Belongs to the chloride channel (TC 2.A.49) family.</text>
</comment>
<dbReference type="InterPro" id="IPR000644">
    <property type="entry name" value="CBS_dom"/>
</dbReference>
<evidence type="ECO:0000256" key="3">
    <source>
        <dbReference type="ARBA" id="ARBA00022692"/>
    </source>
</evidence>
<feature type="transmembrane region" description="Helical" evidence="9">
    <location>
        <begin position="1649"/>
        <end position="1676"/>
    </location>
</feature>
<evidence type="ECO:0000256" key="7">
    <source>
        <dbReference type="ARBA" id="ARBA00023214"/>
    </source>
</evidence>
<dbReference type="Pfam" id="PF00571">
    <property type="entry name" value="CBS"/>
    <property type="match status" value="2"/>
</dbReference>
<proteinExistence type="inferred from homology"/>
<comment type="subcellular location">
    <subcellularLocation>
        <location evidence="1">Endosome membrane</location>
        <topology evidence="1">Multi-pass membrane protein</topology>
    </subcellularLocation>
    <subcellularLocation>
        <location evidence="9">Membrane</location>
        <topology evidence="9">Multi-pass membrane protein</topology>
    </subcellularLocation>
</comment>
<dbReference type="Gene3D" id="3.10.580.20">
    <property type="match status" value="1"/>
</dbReference>
<evidence type="ECO:0000256" key="2">
    <source>
        <dbReference type="ARBA" id="ARBA00022448"/>
    </source>
</evidence>
<feature type="domain" description="CBS" evidence="12">
    <location>
        <begin position="1812"/>
        <end position="1873"/>
    </location>
</feature>
<dbReference type="InterPro" id="IPR001807">
    <property type="entry name" value="ClC"/>
</dbReference>
<feature type="transmembrane region" description="Helical" evidence="9">
    <location>
        <begin position="1583"/>
        <end position="1603"/>
    </location>
</feature>
<feature type="transmembrane region" description="Helical" evidence="9">
    <location>
        <begin position="1451"/>
        <end position="1472"/>
    </location>
</feature>
<dbReference type="PANTHER" id="PTHR45711">
    <property type="entry name" value="CHLORIDE CHANNEL PROTEIN"/>
    <property type="match status" value="1"/>
</dbReference>
<dbReference type="GO" id="GO:0005769">
    <property type="term" value="C:early endosome"/>
    <property type="evidence" value="ECO:0007669"/>
    <property type="project" value="TreeGrafter"/>
</dbReference>
<evidence type="ECO:0000256" key="10">
    <source>
        <dbReference type="SAM" id="MobiDB-lite"/>
    </source>
</evidence>
<evidence type="ECO:0000256" key="5">
    <source>
        <dbReference type="ARBA" id="ARBA00023065"/>
    </source>
</evidence>
<accession>A0A085MM86</accession>
<dbReference type="InterPro" id="IPR055423">
    <property type="entry name" value="Ig_TMEM132_5th"/>
</dbReference>
<dbReference type="Pfam" id="PF23487">
    <property type="entry name" value="Ig_TMEM132_6th"/>
    <property type="match status" value="1"/>
</dbReference>
<keyword evidence="8" id="KW-0129">CBS domain</keyword>
<keyword evidence="14" id="KW-1185">Reference proteome</keyword>
<keyword evidence="7 9" id="KW-0868">Chloride</keyword>
<dbReference type="Gene3D" id="3.90.1280.20">
    <property type="match status" value="1"/>
</dbReference>
<dbReference type="Proteomes" id="UP000030764">
    <property type="component" value="Unassembled WGS sequence"/>
</dbReference>
<evidence type="ECO:0000259" key="12">
    <source>
        <dbReference type="PROSITE" id="PS51371"/>
    </source>
</evidence>
<dbReference type="GO" id="GO:0005794">
    <property type="term" value="C:Golgi apparatus"/>
    <property type="evidence" value="ECO:0007669"/>
    <property type="project" value="TreeGrafter"/>
</dbReference>
<evidence type="ECO:0000256" key="8">
    <source>
        <dbReference type="PROSITE-ProRule" id="PRU00703"/>
    </source>
</evidence>
<feature type="region of interest" description="Disordered" evidence="10">
    <location>
        <begin position="972"/>
        <end position="995"/>
    </location>
</feature>
<dbReference type="SUPFAM" id="SSF81340">
    <property type="entry name" value="Clc chloride channel"/>
    <property type="match status" value="1"/>
</dbReference>
<name>A0A085MM86_9BILA</name>
<dbReference type="InterPro" id="IPR014743">
    <property type="entry name" value="Cl-channel_core"/>
</dbReference>
<dbReference type="Pfam" id="PF00654">
    <property type="entry name" value="Voltage_CLC"/>
    <property type="match status" value="1"/>
</dbReference>
<feature type="domain" description="CBS" evidence="12">
    <location>
        <begin position="1717"/>
        <end position="1781"/>
    </location>
</feature>
<dbReference type="GO" id="GO:0005886">
    <property type="term" value="C:plasma membrane"/>
    <property type="evidence" value="ECO:0007669"/>
    <property type="project" value="TreeGrafter"/>
</dbReference>
<evidence type="ECO:0000256" key="1">
    <source>
        <dbReference type="ARBA" id="ARBA00004337"/>
    </source>
</evidence>
<feature type="chain" id="PRO_5001795361" description="Chloride channel protein" evidence="11">
    <location>
        <begin position="24"/>
        <end position="1879"/>
    </location>
</feature>
<dbReference type="Pfam" id="PF16070">
    <property type="entry name" value="Ig_TMEM132_4th"/>
    <property type="match status" value="1"/>
</dbReference>
<keyword evidence="11" id="KW-0732">Signal</keyword>
<dbReference type="SUPFAM" id="SSF54631">
    <property type="entry name" value="CBS-domain pair"/>
    <property type="match status" value="1"/>
</dbReference>
<keyword evidence="2 9" id="KW-0813">Transport</keyword>
<dbReference type="PROSITE" id="PS51371">
    <property type="entry name" value="CBS"/>
    <property type="match status" value="2"/>
</dbReference>
<keyword evidence="3 9" id="KW-0812">Transmembrane</keyword>
<keyword evidence="5 9" id="KW-0406">Ion transport</keyword>
<dbReference type="SMART" id="SM00116">
    <property type="entry name" value="CBS"/>
    <property type="match status" value="2"/>
</dbReference>
<protein>
    <recommendedName>
        <fullName evidence="9">Chloride channel protein</fullName>
    </recommendedName>
</protein>
<sequence>MSSGLFLFLIVGFSSIPRILIDAMSINFSKQDRVFILKTLSPKSVDVRNIINPFDDPDEEIVHENIWVAEDDFSDTRVLMSDAGLNVEESIDTLSNVPLPVVTVRPLSHTVGREQPSIRLIVHQATDLQSVYHRQETRSILCVTVFLLFRDQYIAQRCSPGSDLNICAVDMLVPLSWWSKDDLQSTVTPSGSKKPKRNVKVGFSVRATSGTTNNCSKLTEERARSRISAGSDSLKRVHWTDNELEMIHVSEYTLLPIDGTLSMLVPNLKFYPGTIFTIAIKFQHRPEELNRFIQSFKLRCQASPNLSFHSVEKIPDGSWSVVSSIELRQRILDVSAFYTGNMPKNESLSSEVVIMTVSVSKDDKAAEELSELLWTVEYTFLVNDANSPDRSVEQNREEKTNERTLNTRFTMQKDSLMGLFTLGKSNLINTAIMSGRQVSAAVKVCSVTYAGIVSEVTLSSTCFSVEPSVLKVTPSCTAVYVDGTESRGSANAAIEIEFGEIKTRALFSVWYPEMPLSLLLAKPVLQAIRGWQVSEFDHVDKRDSEKRQVMEMWSGVRANQKEGVNYFSDRRFSNGTNPENHQSSFFCRSRYQESQIKVFGRFRVDNPQSGWHAYLGTRGRQVLFDLTDLTKEHLKVTDSRVANLYHSPTGNVYVQGLSVGYTDIHVLSPFSRLPYGATEVQVTNELVSIRKVAVHSLCAMSGEISASDFWNNVYKLSVTKTRTFFKRLQECFLNIVLEYSDGTKTALSELPHADFEASVETSDGSLLILESDSFSSATFRYLVMDELREGTIRVKVAGPQRCLLESSTGEENSLGRASVIVKPQKRSATVRANDADDPSKHLSSAFIGTYGLSGMHKRMKAISLDQSRLQSDKPGMNSDVHSESTANYSRPPEIVMYCMIAVCAIVGAIFSLNCLVRSTGPKLAVLNPSCFRVANLTSTSALFSIFRRDEVMPAGEEFIWVKADRFSHPNAHSFNQANGRSSDSGGGPCSSNMRNSCIHTTTERKHGRRAGGSYMGSEVSIHMSDHPVIEVHEDGRRASSWNIARSRSRQHALVDSSSERNISQYTSNPSAELHWNSRSLGLNEVQLQNFINSLRETITNGGEEILDMPVHRFKGAVSSSNNDVVHPSSSFGNALGGDGDEPFTVGIGQYDDFHTIDWQRDLTRDRLRHKFIKKKSHESICNAISSVIDAGSGWICVLFVGIAAGCVAGIVDISTKWMSNLKEGVCPDAFWFDKVHCCWSANDTFFSGDKCSAWHTWPELLGHYEVDALAFFVEYVFYVFWAICMTGLAVVLVRVFAPYACGSGIPEIKCILSGFIIRGYLGKWTLLIKSVGLALAAASGLSLGKEGPMVHLACCIGNIFSYLFPKYGKNEAKKREILSASAAAGVSVAFGAPIGGVLFSLEEASYYFPLKTLWRSFFCALIAGLVLKFINPFGTEQTSLFAVDYPMKWSYIELIPFILLGTFGGIVGTIFIKGNVRWCRMRRNSKLGQYPVAEVFGVTLITAVLSFPSEYTRKSSSDLIQQLFNRCGPEDVSELCSYKRNAESSEDPFEPALYSCIWKLIVVLVFKIVITIFTFGIKVPSGLFVPSLAIGAIGGRLVGIAMERIAFTNKEAWWWGLHCERGRTCVEPGMYAMATIDLLFTLFENRFFLVSLVVIMFELTGSLEFIVPTMAAVMFAKWVGDALERKGIYDAHIALNGYPFLDNKEEFIHNTVAADVMRPRPGDPPLRVIPQEGMTVGDIEELLRCTRHNGFPVVVSMDHANLLGFVTRRDLSLAIASARKTQEGVVTDSNVYFSAVAPAAPEGPGYPMPLKLRKLLDLAPISITDQTPMETVIDIFRKLGLRQLLVTHMGKLLGIVTKKDVLKHINQLENDDSYAILYS</sequence>
<feature type="transmembrane region" description="Helical" evidence="9">
    <location>
        <begin position="1557"/>
        <end position="1577"/>
    </location>
</feature>
<feature type="transmembrane region" description="Helical" evidence="9">
    <location>
        <begin position="894"/>
        <end position="916"/>
    </location>
</feature>
<evidence type="ECO:0000256" key="6">
    <source>
        <dbReference type="ARBA" id="ARBA00023136"/>
    </source>
</evidence>
<dbReference type="PANTHER" id="PTHR45711:SF6">
    <property type="entry name" value="CHLORIDE CHANNEL PROTEIN"/>
    <property type="match status" value="1"/>
</dbReference>
<evidence type="ECO:0000313" key="14">
    <source>
        <dbReference type="Proteomes" id="UP000030764"/>
    </source>
</evidence>
<evidence type="ECO:0000256" key="9">
    <source>
        <dbReference type="RuleBase" id="RU361221"/>
    </source>
</evidence>
<feature type="transmembrane region" description="Helical" evidence="9">
    <location>
        <begin position="1321"/>
        <end position="1343"/>
    </location>
</feature>
<dbReference type="InterPro" id="IPR046342">
    <property type="entry name" value="CBS_dom_sf"/>
</dbReference>
<dbReference type="GO" id="GO:0010008">
    <property type="term" value="C:endosome membrane"/>
    <property type="evidence" value="ECO:0007669"/>
    <property type="project" value="UniProtKB-SubCell"/>
</dbReference>
<dbReference type="FunFam" id="1.10.3080.10:FF:000011">
    <property type="entry name" value="Chloride channel protein"/>
    <property type="match status" value="1"/>
</dbReference>
<feature type="transmembrane region" description="Helical" evidence="9">
    <location>
        <begin position="1413"/>
        <end position="1430"/>
    </location>
</feature>
<evidence type="ECO:0000256" key="4">
    <source>
        <dbReference type="ARBA" id="ARBA00022989"/>
    </source>
</evidence>
<dbReference type="Gene3D" id="1.10.3080.10">
    <property type="entry name" value="Clc chloride channel"/>
    <property type="match status" value="1"/>
</dbReference>
<dbReference type="InterPro" id="IPR055424">
    <property type="entry name" value="Ig_TMEM132_6th"/>
</dbReference>
<evidence type="ECO:0000256" key="11">
    <source>
        <dbReference type="SAM" id="SignalP"/>
    </source>
</evidence>
<dbReference type="EMBL" id="KL363184">
    <property type="protein sequence ID" value="KFD58332.1"/>
    <property type="molecule type" value="Genomic_DNA"/>
</dbReference>
<dbReference type="CDD" id="cd04591">
    <property type="entry name" value="CBS_pair_voltage-gated_CLC_euk_bac"/>
    <property type="match status" value="1"/>
</dbReference>
<dbReference type="Pfam" id="PF23486">
    <property type="entry name" value="Ig_TMEM132_5th"/>
    <property type="match status" value="1"/>
</dbReference>
<keyword evidence="4 9" id="KW-1133">Transmembrane helix</keyword>
<gene>
    <name evidence="13" type="ORF">M513_00558</name>
</gene>